<keyword evidence="1" id="KW-0472">Membrane</keyword>
<dbReference type="InterPro" id="IPR038740">
    <property type="entry name" value="BioF2-like_GNAT_dom"/>
</dbReference>
<feature type="domain" description="BioF2-like acetyltransferase" evidence="2">
    <location>
        <begin position="177"/>
        <end position="323"/>
    </location>
</feature>
<organism evidence="3 4">
    <name type="scientific">Candidatus Raymondbacteria bacterium RIFOXYD12_FULL_49_13</name>
    <dbReference type="NCBI Taxonomy" id="1817890"/>
    <lineage>
        <taxon>Bacteria</taxon>
        <taxon>Raymondiibacteriota</taxon>
    </lineage>
</organism>
<accession>A0A1F7F7H7</accession>
<evidence type="ECO:0000313" key="3">
    <source>
        <dbReference type="EMBL" id="OGK02599.1"/>
    </source>
</evidence>
<dbReference type="Pfam" id="PF13480">
    <property type="entry name" value="Acetyltransf_6"/>
    <property type="match status" value="1"/>
</dbReference>
<evidence type="ECO:0000259" key="2">
    <source>
        <dbReference type="Pfam" id="PF13480"/>
    </source>
</evidence>
<evidence type="ECO:0000313" key="4">
    <source>
        <dbReference type="Proteomes" id="UP000179243"/>
    </source>
</evidence>
<name>A0A1F7F7H7_UNCRA</name>
<dbReference type="SUPFAM" id="SSF55729">
    <property type="entry name" value="Acyl-CoA N-acyltransferases (Nat)"/>
    <property type="match status" value="1"/>
</dbReference>
<proteinExistence type="predicted"/>
<dbReference type="AlphaFoldDB" id="A0A1F7F7H7"/>
<keyword evidence="1" id="KW-0812">Transmembrane</keyword>
<keyword evidence="1" id="KW-1133">Transmembrane helix</keyword>
<dbReference type="Proteomes" id="UP000179243">
    <property type="component" value="Unassembled WGS sequence"/>
</dbReference>
<dbReference type="InterPro" id="IPR016181">
    <property type="entry name" value="Acyl_CoA_acyltransferase"/>
</dbReference>
<dbReference type="EMBL" id="MFYX01000105">
    <property type="protein sequence ID" value="OGK02599.1"/>
    <property type="molecule type" value="Genomic_DNA"/>
</dbReference>
<gene>
    <name evidence="3" type="ORF">A2519_12375</name>
</gene>
<reference evidence="3 4" key="1">
    <citation type="journal article" date="2016" name="Nat. Commun.">
        <title>Thousands of microbial genomes shed light on interconnected biogeochemical processes in an aquifer system.</title>
        <authorList>
            <person name="Anantharaman K."/>
            <person name="Brown C.T."/>
            <person name="Hug L.A."/>
            <person name="Sharon I."/>
            <person name="Castelle C.J."/>
            <person name="Probst A.J."/>
            <person name="Thomas B.C."/>
            <person name="Singh A."/>
            <person name="Wilkins M.J."/>
            <person name="Karaoz U."/>
            <person name="Brodie E.L."/>
            <person name="Williams K.H."/>
            <person name="Hubbard S.S."/>
            <person name="Banfield J.F."/>
        </authorList>
    </citation>
    <scope>NUCLEOTIDE SEQUENCE [LARGE SCALE GENOMIC DNA]</scope>
</reference>
<comment type="caution">
    <text evidence="3">The sequence shown here is derived from an EMBL/GenBank/DDBJ whole genome shotgun (WGS) entry which is preliminary data.</text>
</comment>
<sequence>MDHNIQVKVFRTFEELETIRDLWQAMVRHPNGDFDFYSTVVKARAEIKSPHVFVLFQDNKPSCMLIGRIEEAPMEIKLGYFAVAQPRLCQLTMVYGGGAGAIGAPEADIFLKSIGSLLKDHAFEAVLFNNLRAGSALHQAIRRNIGVLNRDHAALLNPHWTAVISRSPDDFLKKISRNHRYTLRRQVRLFETTFADKLAIRVYTRDEQVSVLCTDVERIAQKTYQRGIGAGFTHSPEMEDRLHVHARASSLRGYVLSIEGVPCAFWIGTLYKGVFYLDFTGYDAQYHAHAPGIYLFLKMVEDLCSNTAATSMDFGFGDADYKRRFGDTRWDEVSVMLFEGSLKGLALNLARHLTLSLTICINAAVSSTIVRMIKKKWRMRLGKKQNLKATQV</sequence>
<protein>
    <recommendedName>
        <fullName evidence="2">BioF2-like acetyltransferase domain-containing protein</fullName>
    </recommendedName>
</protein>
<dbReference type="Gene3D" id="3.40.630.30">
    <property type="match status" value="1"/>
</dbReference>
<feature type="transmembrane region" description="Helical" evidence="1">
    <location>
        <begin position="353"/>
        <end position="373"/>
    </location>
</feature>
<evidence type="ECO:0000256" key="1">
    <source>
        <dbReference type="SAM" id="Phobius"/>
    </source>
</evidence>